<protein>
    <submittedName>
        <fullName evidence="1">Uncharacterized protein</fullName>
    </submittedName>
</protein>
<comment type="caution">
    <text evidence="1">The sequence shown here is derived from an EMBL/GenBank/DDBJ whole genome shotgun (WGS) entry which is preliminary data.</text>
</comment>
<organism evidence="1 2">
    <name type="scientific">Ktedonobacter racemifer DSM 44963</name>
    <dbReference type="NCBI Taxonomy" id="485913"/>
    <lineage>
        <taxon>Bacteria</taxon>
        <taxon>Bacillati</taxon>
        <taxon>Chloroflexota</taxon>
        <taxon>Ktedonobacteria</taxon>
        <taxon>Ktedonobacterales</taxon>
        <taxon>Ktedonobacteraceae</taxon>
        <taxon>Ktedonobacter</taxon>
    </lineage>
</organism>
<name>D6TUQ8_KTERA</name>
<dbReference type="InParanoid" id="D6TUQ8"/>
<gene>
    <name evidence="1" type="ORF">Krac_6413</name>
</gene>
<dbReference type="RefSeq" id="WP_007917372.1">
    <property type="nucleotide sequence ID" value="NZ_ADVG01000003.1"/>
</dbReference>
<dbReference type="EMBL" id="ADVG01000003">
    <property type="protein sequence ID" value="EFH85234.1"/>
    <property type="molecule type" value="Genomic_DNA"/>
</dbReference>
<accession>D6TUQ8</accession>
<evidence type="ECO:0000313" key="2">
    <source>
        <dbReference type="Proteomes" id="UP000004508"/>
    </source>
</evidence>
<keyword evidence="2" id="KW-1185">Reference proteome</keyword>
<proteinExistence type="predicted"/>
<sequence length="60" mass="6526">MPEETTGLPFSQESTFFRRGRPGSRVCGAIRLPSFLLPVDVSGFLLRTGVNAGFLIACDH</sequence>
<dbReference type="AlphaFoldDB" id="D6TUQ8"/>
<dbReference type="Proteomes" id="UP000004508">
    <property type="component" value="Unassembled WGS sequence"/>
</dbReference>
<reference evidence="1 2" key="1">
    <citation type="journal article" date="2011" name="Stand. Genomic Sci.">
        <title>Non-contiguous finished genome sequence and contextual data of the filamentous soil bacterium Ktedonobacter racemifer type strain (SOSP1-21).</title>
        <authorList>
            <person name="Chang Y.J."/>
            <person name="Land M."/>
            <person name="Hauser L."/>
            <person name="Chertkov O."/>
            <person name="Del Rio T.G."/>
            <person name="Nolan M."/>
            <person name="Copeland A."/>
            <person name="Tice H."/>
            <person name="Cheng J.F."/>
            <person name="Lucas S."/>
            <person name="Han C."/>
            <person name="Goodwin L."/>
            <person name="Pitluck S."/>
            <person name="Ivanova N."/>
            <person name="Ovchinikova G."/>
            <person name="Pati A."/>
            <person name="Chen A."/>
            <person name="Palaniappan K."/>
            <person name="Mavromatis K."/>
            <person name="Liolios K."/>
            <person name="Brettin T."/>
            <person name="Fiebig A."/>
            <person name="Rohde M."/>
            <person name="Abt B."/>
            <person name="Goker M."/>
            <person name="Detter J.C."/>
            <person name="Woyke T."/>
            <person name="Bristow J."/>
            <person name="Eisen J.A."/>
            <person name="Markowitz V."/>
            <person name="Hugenholtz P."/>
            <person name="Kyrpides N.C."/>
            <person name="Klenk H.P."/>
            <person name="Lapidus A."/>
        </authorList>
    </citation>
    <scope>NUCLEOTIDE SEQUENCE [LARGE SCALE GENOMIC DNA]</scope>
    <source>
        <strain evidence="2">DSM 44963</strain>
    </source>
</reference>
<evidence type="ECO:0000313" key="1">
    <source>
        <dbReference type="EMBL" id="EFH85234.1"/>
    </source>
</evidence>